<sequence>MTPASPAAPVELQLLQRVILPLEHDPGVLPLYVDADYWTTVPLPKDARAIARREPWDEDLKRVPMRVSDFGELSDLVEDSGFRVPRRRKVSFGTYFNAFPASYWKRWTSLESVVLRVATTGVGQIMVYRSNARGVVQQVDSSTQREAGAATFELPFTFFGDGGWYWFDLIAEEDDFALTEAGWHAPAGSAPTRGRIGTASIGITTLNRGEYCAKLLADIGAKPDVVATLDRIYVVDQGSEKIVDAPGFDVAKERLGDKLQVIEQGNIGGSGGFSRGMFETVDAGESDYVLLLDDDIAIEPESIRRAVRFADYTVTPTIVGGHMFDMYDRSKLHAFAETIEMNNFIWGPATPGRHDLGASNLRQTRWMHKRFDVTYNGWWMSLIPVEIVKEIGLSLPVFIKWDDAEYSLRAADHGYATVTLPGAAVWHVSWVDKDDSQDWQAFYHARNRLIAALLHSPMPRGGRLQRANFATDLRHLLTMQYFAAAARIEAYRNVLAGPEALFSELDTRLGKTRALAGRFSEGSPIRDLTSLPSGLKLDRQRVETDESPTRLAALPWLLRTVARHFFSPASADDKRPAQAHLAFATARWWVTPDFDSVLVSNAEGSAVLWHRRDRRIFRAGLLNALRFAYILRREWPQLSSRYRSSLSDLVSVETWGRYFEQRGRSPR</sequence>
<name>A0A4S4FKB6_9MICO</name>
<keyword evidence="4 7" id="KW-0808">Transferase</keyword>
<evidence type="ECO:0000256" key="1">
    <source>
        <dbReference type="ARBA" id="ARBA00004776"/>
    </source>
</evidence>
<evidence type="ECO:0000256" key="4">
    <source>
        <dbReference type="ARBA" id="ARBA00022679"/>
    </source>
</evidence>
<dbReference type="RefSeq" id="WP_136427243.1">
    <property type="nucleotide sequence ID" value="NZ_SSSM01000004.1"/>
</dbReference>
<organism evidence="7 8">
    <name type="scientific">Naasia lichenicola</name>
    <dbReference type="NCBI Taxonomy" id="2565933"/>
    <lineage>
        <taxon>Bacteria</taxon>
        <taxon>Bacillati</taxon>
        <taxon>Actinomycetota</taxon>
        <taxon>Actinomycetes</taxon>
        <taxon>Micrococcales</taxon>
        <taxon>Microbacteriaceae</taxon>
        <taxon>Naasia</taxon>
    </lineage>
</organism>
<keyword evidence="8" id="KW-1185">Reference proteome</keyword>
<dbReference type="Gene3D" id="3.90.550.60">
    <property type="match status" value="1"/>
</dbReference>
<dbReference type="Pfam" id="PF19320">
    <property type="entry name" value="GlfT2_domain3"/>
    <property type="match status" value="1"/>
</dbReference>
<dbReference type="PANTHER" id="PTHR43179">
    <property type="entry name" value="RHAMNOSYLTRANSFERASE WBBL"/>
    <property type="match status" value="1"/>
</dbReference>
<comment type="caution">
    <text evidence="7">The sequence shown here is derived from an EMBL/GenBank/DDBJ whole genome shotgun (WGS) entry which is preliminary data.</text>
</comment>
<accession>A0A4S4FKB6</accession>
<dbReference type="PANTHER" id="PTHR43179:SF12">
    <property type="entry name" value="GALACTOFURANOSYLTRANSFERASE GLFT2"/>
    <property type="match status" value="1"/>
</dbReference>
<protein>
    <submittedName>
        <fullName evidence="7">Glycosyltransferase family 2 protein</fullName>
    </submittedName>
</protein>
<dbReference type="Proteomes" id="UP000309133">
    <property type="component" value="Unassembled WGS sequence"/>
</dbReference>
<dbReference type="Pfam" id="PF13641">
    <property type="entry name" value="Glyco_tranf_2_3"/>
    <property type="match status" value="1"/>
</dbReference>
<proteinExistence type="inferred from homology"/>
<dbReference type="InterPro" id="IPR040492">
    <property type="entry name" value="GlfT2_N"/>
</dbReference>
<feature type="domain" description="Galactofuranosyltransferase GlfT2 N-terminal" evidence="5">
    <location>
        <begin position="82"/>
        <end position="186"/>
    </location>
</feature>
<dbReference type="InterPro" id="IPR029044">
    <property type="entry name" value="Nucleotide-diphossugar_trans"/>
</dbReference>
<comment type="similarity">
    <text evidence="2">Belongs to the glycosyltransferase 2 family.</text>
</comment>
<dbReference type="Pfam" id="PF17994">
    <property type="entry name" value="Glft2_N"/>
    <property type="match status" value="1"/>
</dbReference>
<dbReference type="GO" id="GO:0016757">
    <property type="term" value="F:glycosyltransferase activity"/>
    <property type="evidence" value="ECO:0007669"/>
    <property type="project" value="UniProtKB-KW"/>
</dbReference>
<evidence type="ECO:0000256" key="3">
    <source>
        <dbReference type="ARBA" id="ARBA00022676"/>
    </source>
</evidence>
<evidence type="ECO:0000313" key="8">
    <source>
        <dbReference type="Proteomes" id="UP000309133"/>
    </source>
</evidence>
<keyword evidence="3" id="KW-0328">Glycosyltransferase</keyword>
<dbReference type="InterPro" id="IPR045699">
    <property type="entry name" value="GlfT2_C"/>
</dbReference>
<gene>
    <name evidence="7" type="ORF">E6C64_09335</name>
</gene>
<evidence type="ECO:0000256" key="2">
    <source>
        <dbReference type="ARBA" id="ARBA00006739"/>
    </source>
</evidence>
<evidence type="ECO:0000259" key="5">
    <source>
        <dbReference type="Pfam" id="PF17994"/>
    </source>
</evidence>
<reference evidence="7 8" key="1">
    <citation type="submission" date="2019-04" db="EMBL/GenBank/DDBJ databases">
        <authorList>
            <person name="Jiang L."/>
        </authorList>
    </citation>
    <scope>NUCLEOTIDE SEQUENCE [LARGE SCALE GENOMIC DNA]</scope>
    <source>
        <strain evidence="7 8">YIM 131853</strain>
    </source>
</reference>
<evidence type="ECO:0000259" key="6">
    <source>
        <dbReference type="Pfam" id="PF19320"/>
    </source>
</evidence>
<comment type="pathway">
    <text evidence="1">Cell wall biogenesis; cell wall polysaccharide biosynthesis.</text>
</comment>
<dbReference type="EMBL" id="SSSM01000004">
    <property type="protein sequence ID" value="THG30830.1"/>
    <property type="molecule type" value="Genomic_DNA"/>
</dbReference>
<feature type="domain" description="Galactofuranosyltransferase-2 C-terminal" evidence="6">
    <location>
        <begin position="468"/>
        <end position="661"/>
    </location>
</feature>
<dbReference type="OrthoDB" id="3225550at2"/>
<dbReference type="AlphaFoldDB" id="A0A4S4FKB6"/>
<dbReference type="SUPFAM" id="SSF53448">
    <property type="entry name" value="Nucleotide-diphospho-sugar transferases"/>
    <property type="match status" value="1"/>
</dbReference>
<evidence type="ECO:0000313" key="7">
    <source>
        <dbReference type="EMBL" id="THG30830.1"/>
    </source>
</evidence>